<comment type="similarity">
    <text evidence="2">Belongs to the Tdpoz family.</text>
</comment>
<accession>A0A5J9V6S7</accession>
<dbReference type="Gene3D" id="3.30.710.10">
    <property type="entry name" value="Potassium Channel Kv1.1, Chain A"/>
    <property type="match status" value="1"/>
</dbReference>
<proteinExistence type="inferred from homology"/>
<dbReference type="PROSITE" id="PS50144">
    <property type="entry name" value="MATH"/>
    <property type="match status" value="1"/>
</dbReference>
<dbReference type="InterPro" id="IPR008974">
    <property type="entry name" value="TRAF-like"/>
</dbReference>
<dbReference type="Proteomes" id="UP000324897">
    <property type="component" value="Chromosome 1"/>
</dbReference>
<evidence type="ECO:0000313" key="5">
    <source>
        <dbReference type="EMBL" id="TVU31101.1"/>
    </source>
</evidence>
<dbReference type="Pfam" id="PF00651">
    <property type="entry name" value="BTB"/>
    <property type="match status" value="1"/>
</dbReference>
<dbReference type="Pfam" id="PF22486">
    <property type="entry name" value="MATH_2"/>
    <property type="match status" value="1"/>
</dbReference>
<dbReference type="Pfam" id="PF24570">
    <property type="entry name" value="BACK_BPM_SPOP"/>
    <property type="match status" value="1"/>
</dbReference>
<protein>
    <recommendedName>
        <fullName evidence="7">BTB domain-containing protein</fullName>
    </recommendedName>
</protein>
<evidence type="ECO:0000259" key="3">
    <source>
        <dbReference type="PROSITE" id="PS50097"/>
    </source>
</evidence>
<dbReference type="PROSITE" id="PS50097">
    <property type="entry name" value="BTB"/>
    <property type="match status" value="1"/>
</dbReference>
<feature type="domain" description="MATH" evidence="4">
    <location>
        <begin position="48"/>
        <end position="175"/>
    </location>
</feature>
<keyword evidence="6" id="KW-1185">Reference proteome</keyword>
<comment type="caution">
    <text evidence="5">The sequence shown here is derived from an EMBL/GenBank/DDBJ whole genome shotgun (WGS) entry which is preliminary data.</text>
</comment>
<dbReference type="InterPro" id="IPR002083">
    <property type="entry name" value="MATH/TRAF_dom"/>
</dbReference>
<dbReference type="InterPro" id="IPR056423">
    <property type="entry name" value="BACK_BPM_SPOP"/>
</dbReference>
<gene>
    <name evidence="5" type="ORF">EJB05_22770</name>
</gene>
<comment type="pathway">
    <text evidence="1">Protein modification; protein ubiquitination.</text>
</comment>
<reference evidence="5 6" key="1">
    <citation type="journal article" date="2019" name="Sci. Rep.">
        <title>A high-quality genome of Eragrostis curvula grass provides insights into Poaceae evolution and supports new strategies to enhance forage quality.</title>
        <authorList>
            <person name="Carballo J."/>
            <person name="Santos B.A.C.M."/>
            <person name="Zappacosta D."/>
            <person name="Garbus I."/>
            <person name="Selva J.P."/>
            <person name="Gallo C.A."/>
            <person name="Diaz A."/>
            <person name="Albertini E."/>
            <person name="Caccamo M."/>
            <person name="Echenique V."/>
        </authorList>
    </citation>
    <scope>NUCLEOTIDE SEQUENCE [LARGE SCALE GENOMIC DNA]</scope>
    <source>
        <strain evidence="6">cv. Victoria</strain>
        <tissue evidence="5">Leaf</tissue>
    </source>
</reference>
<dbReference type="SMART" id="SM00225">
    <property type="entry name" value="BTB"/>
    <property type="match status" value="1"/>
</dbReference>
<evidence type="ECO:0000259" key="4">
    <source>
        <dbReference type="PROSITE" id="PS50144"/>
    </source>
</evidence>
<dbReference type="EMBL" id="RWGY01000011">
    <property type="protein sequence ID" value="TVU31101.1"/>
    <property type="molecule type" value="Genomic_DNA"/>
</dbReference>
<dbReference type="AlphaFoldDB" id="A0A5J9V6S7"/>
<organism evidence="5 6">
    <name type="scientific">Eragrostis curvula</name>
    <name type="common">weeping love grass</name>
    <dbReference type="NCBI Taxonomy" id="38414"/>
    <lineage>
        <taxon>Eukaryota</taxon>
        <taxon>Viridiplantae</taxon>
        <taxon>Streptophyta</taxon>
        <taxon>Embryophyta</taxon>
        <taxon>Tracheophyta</taxon>
        <taxon>Spermatophyta</taxon>
        <taxon>Magnoliopsida</taxon>
        <taxon>Liliopsida</taxon>
        <taxon>Poales</taxon>
        <taxon>Poaceae</taxon>
        <taxon>PACMAD clade</taxon>
        <taxon>Chloridoideae</taxon>
        <taxon>Eragrostideae</taxon>
        <taxon>Eragrostidinae</taxon>
        <taxon>Eragrostis</taxon>
    </lineage>
</organism>
<dbReference type="Gene3D" id="1.25.40.420">
    <property type="match status" value="1"/>
</dbReference>
<evidence type="ECO:0000256" key="2">
    <source>
        <dbReference type="ARBA" id="ARBA00010846"/>
    </source>
</evidence>
<dbReference type="Gramene" id="TVU31101">
    <property type="protein sequence ID" value="TVU31101"/>
    <property type="gene ID" value="EJB05_22770"/>
</dbReference>
<sequence>MEHHRRSPHHTSALRFLHSSIDVALVLRRRRRRPLALSLCHHRRCGDRLYHVLKIVGYSRTKDVPNLNYIKSRSFRVGDRNWHVHYYPNGNIADSIDFISLFIFPDDTVAEAVKALVKFSLLDQDGKPVPSYSYTTEIVNFSEKKNWGYTKFIKRDFLEKSAYLKNDTFSVRFDVTIMKDFQTEETPFIVVPPSNMHQDFGHLLSSKEGVDVKFRVGRKTFSAHRLVLAARSPVFKAELYGPMKESNATKVIRIDDMEADVFSALLTYMYTDTLPQMKEEEESAMVQHVLVAADRYNLARLKLICEDKLCKHIDTASAASILALAEQHNCPGLKEACMEFLRSSGSLEAAMETDGFEYLTTSCPRVLKELLSKAR</sequence>
<dbReference type="Gene3D" id="2.60.210.10">
    <property type="entry name" value="Apoptosis, Tumor Necrosis Factor Receptor Associated Protein 2, Chain A"/>
    <property type="match status" value="1"/>
</dbReference>
<feature type="non-terminal residue" evidence="5">
    <location>
        <position position="1"/>
    </location>
</feature>
<dbReference type="PANTHER" id="PTHR26379">
    <property type="entry name" value="BTB/POZ AND MATH DOMAIN-CONTAINING PROTEIN 1"/>
    <property type="match status" value="1"/>
</dbReference>
<evidence type="ECO:0008006" key="7">
    <source>
        <dbReference type="Google" id="ProtNLM"/>
    </source>
</evidence>
<dbReference type="SUPFAM" id="SSF49599">
    <property type="entry name" value="TRAF domain-like"/>
    <property type="match status" value="1"/>
</dbReference>
<dbReference type="CDD" id="cd18280">
    <property type="entry name" value="BTB_POZ_BPM_plant"/>
    <property type="match status" value="1"/>
</dbReference>
<dbReference type="GO" id="GO:0016567">
    <property type="term" value="P:protein ubiquitination"/>
    <property type="evidence" value="ECO:0007669"/>
    <property type="project" value="InterPro"/>
</dbReference>
<evidence type="ECO:0000256" key="1">
    <source>
        <dbReference type="ARBA" id="ARBA00004906"/>
    </source>
</evidence>
<dbReference type="CDD" id="cd00121">
    <property type="entry name" value="MATH"/>
    <property type="match status" value="1"/>
</dbReference>
<dbReference type="SUPFAM" id="SSF54695">
    <property type="entry name" value="POZ domain"/>
    <property type="match status" value="1"/>
</dbReference>
<dbReference type="InterPro" id="IPR011333">
    <property type="entry name" value="SKP1/BTB/POZ_sf"/>
</dbReference>
<evidence type="ECO:0000313" key="6">
    <source>
        <dbReference type="Proteomes" id="UP000324897"/>
    </source>
</evidence>
<dbReference type="PANTHER" id="PTHR26379:SF498">
    <property type="entry name" value="OS10G0425700 PROTEIN"/>
    <property type="match status" value="1"/>
</dbReference>
<feature type="domain" description="BTB" evidence="3">
    <location>
        <begin position="210"/>
        <end position="278"/>
    </location>
</feature>
<dbReference type="InterPro" id="IPR000210">
    <property type="entry name" value="BTB/POZ_dom"/>
</dbReference>
<dbReference type="InterPro" id="IPR045005">
    <property type="entry name" value="BPM1-6"/>
</dbReference>
<name>A0A5J9V6S7_9POAL</name>
<dbReference type="OrthoDB" id="673902at2759"/>